<sequence>MPLPVPNLDDRRFQDLVDDAKRMVMRRCPEWTDHNVSDPGVTLIETFAYMTDQLLFRLNQVPDRLYVKFLDMIGLRLIPATPAEVPVTFWLSAPAITSVGVALGTSVATPRTDLEESILFSTRRDLQIVPCALSQVATYVVGDEAPVDHTEELKLGRNFPAFSMVPQVDDVLLVGLTDPVPSCVVRLDFDCHVEGVGVHPEQPPLVWEAWTGAGWTECLVSKDETGALNKAGGVLVHVPDTHEASVQVGQRAGWLRARVIAVPPEFPTYSDSPVIMGLSACTVGGTVPAIHAEIVDVEALGLSEGVSGQQFRLSRVPLLGGVASPVVEVSSDDGWQEWQQVSGFAWSGPSDRHYILDEVAGTVSFGPAVRDADGSVRQHGAVPEAGETVRIRRYATGGGRQGNVGKGTIRQLKSSIPFVDRVENLEFAKGGVDAETIDEAKARGPILLRTRSRAVTAEDYEAIVAEIAPELARVRCVTAGEDDVQAGAVRVLVVPAASEEGGIKLGELVPEEGMLRRIAEHLDQVRLIGTRVLVEPPRYRGITVVARLVARPRVDTVRVRADALAALYAYLNPISGGPDGTGWPFGRPVASGEIFGLLQRIRGVDMVEDVRLFGANPVTGVREGESQRIELDSCSLVFSFEHQVRVEQH</sequence>
<organism evidence="1 2">
    <name type="scientific">Kutzneria buriramensis</name>
    <dbReference type="NCBI Taxonomy" id="1045776"/>
    <lineage>
        <taxon>Bacteria</taxon>
        <taxon>Bacillati</taxon>
        <taxon>Actinomycetota</taxon>
        <taxon>Actinomycetes</taxon>
        <taxon>Pseudonocardiales</taxon>
        <taxon>Pseudonocardiaceae</taxon>
        <taxon>Kutzneria</taxon>
    </lineage>
</organism>
<keyword evidence="2" id="KW-1185">Reference proteome</keyword>
<dbReference type="NCBIfam" id="TIGR02243">
    <property type="entry name" value="putative baseplate assembly protein"/>
    <property type="match status" value="1"/>
</dbReference>
<dbReference type="Proteomes" id="UP000256269">
    <property type="component" value="Unassembled WGS sequence"/>
</dbReference>
<comment type="caution">
    <text evidence="1">The sequence shown here is derived from an EMBL/GenBank/DDBJ whole genome shotgun (WGS) entry which is preliminary data.</text>
</comment>
<dbReference type="InterPro" id="IPR011749">
    <property type="entry name" value="CHP02243"/>
</dbReference>
<proteinExistence type="predicted"/>
<name>A0A3E0I640_9PSEU</name>
<reference evidence="1 2" key="1">
    <citation type="submission" date="2018-08" db="EMBL/GenBank/DDBJ databases">
        <title>Genomic Encyclopedia of Archaeal and Bacterial Type Strains, Phase II (KMG-II): from individual species to whole genera.</title>
        <authorList>
            <person name="Goeker M."/>
        </authorList>
    </citation>
    <scope>NUCLEOTIDE SEQUENCE [LARGE SCALE GENOMIC DNA]</scope>
    <source>
        <strain evidence="1 2">DSM 45791</strain>
    </source>
</reference>
<gene>
    <name evidence="1" type="ORF">BCF44_102339</name>
</gene>
<dbReference type="EMBL" id="QUNO01000002">
    <property type="protein sequence ID" value="REH54107.1"/>
    <property type="molecule type" value="Genomic_DNA"/>
</dbReference>
<evidence type="ECO:0000313" key="1">
    <source>
        <dbReference type="EMBL" id="REH54107.1"/>
    </source>
</evidence>
<accession>A0A3E0I640</accession>
<evidence type="ECO:0000313" key="2">
    <source>
        <dbReference type="Proteomes" id="UP000256269"/>
    </source>
</evidence>
<dbReference type="AlphaFoldDB" id="A0A3E0I640"/>
<protein>
    <submittedName>
        <fullName evidence="1">Putative phage baseplate assembly protein</fullName>
    </submittedName>
</protein>
<dbReference type="OrthoDB" id="9027184at2"/>
<dbReference type="RefSeq" id="WP_116173201.1">
    <property type="nucleotide sequence ID" value="NZ_CP144375.1"/>
</dbReference>